<proteinExistence type="predicted"/>
<protein>
    <submittedName>
        <fullName evidence="3">NAD(P)-binding domain-containing protein</fullName>
    </submittedName>
</protein>
<sequence length="204" mass="21418">MKFGVMGTGQVGTTIGGKLQALGHDVVFGSRSLEGGKASRVGAETGIRVASHQEAAEHGEWIVNALPGEHAIASLTGCALDGKILVDIGNYEAAVDGPIAMPLGQALQAAFPAVRLVKTLNSVSAHLMVDPDSLGADHSVFLAGNDAAARAEVETLLRAFGWRSILDLGDLEACRAMEELVPMWMRLFGKFGDPNFNLLVVRQG</sequence>
<evidence type="ECO:0000259" key="2">
    <source>
        <dbReference type="Pfam" id="PF03807"/>
    </source>
</evidence>
<organism evidence="3 4">
    <name type="scientific">Devosia neptuniae</name>
    <dbReference type="NCBI Taxonomy" id="191302"/>
    <lineage>
        <taxon>Bacteria</taxon>
        <taxon>Pseudomonadati</taxon>
        <taxon>Pseudomonadota</taxon>
        <taxon>Alphaproteobacteria</taxon>
        <taxon>Hyphomicrobiales</taxon>
        <taxon>Devosiaceae</taxon>
        <taxon>Devosia</taxon>
    </lineage>
</organism>
<keyword evidence="4" id="KW-1185">Reference proteome</keyword>
<name>A0ABY6CBQ7_9HYPH</name>
<gene>
    <name evidence="3" type="ORF">N8A98_20395</name>
</gene>
<dbReference type="Pfam" id="PF03807">
    <property type="entry name" value="F420_oxidored"/>
    <property type="match status" value="1"/>
</dbReference>
<dbReference type="InterPro" id="IPR028939">
    <property type="entry name" value="P5C_Rdtase_cat_N"/>
</dbReference>
<evidence type="ECO:0000256" key="1">
    <source>
        <dbReference type="ARBA" id="ARBA00023002"/>
    </source>
</evidence>
<keyword evidence="1" id="KW-0560">Oxidoreductase</keyword>
<reference evidence="3 4" key="1">
    <citation type="submission" date="2022-09" db="EMBL/GenBank/DDBJ databases">
        <title>Interaction between co-microsymbionts with complementary sets of symbiotic genes in legume-rhizobium systems.</title>
        <authorList>
            <person name="Safronova V."/>
            <person name="Sazanova A."/>
            <person name="Afonin A."/>
            <person name="Chirak E."/>
        </authorList>
    </citation>
    <scope>NUCLEOTIDE SEQUENCE [LARGE SCALE GENOMIC DNA]</scope>
    <source>
        <strain evidence="3 4">A18/4-1</strain>
    </source>
</reference>
<dbReference type="EMBL" id="CP104965">
    <property type="protein sequence ID" value="UXN69557.1"/>
    <property type="molecule type" value="Genomic_DNA"/>
</dbReference>
<dbReference type="SUPFAM" id="SSF51735">
    <property type="entry name" value="NAD(P)-binding Rossmann-fold domains"/>
    <property type="match status" value="1"/>
</dbReference>
<dbReference type="InterPro" id="IPR036291">
    <property type="entry name" value="NAD(P)-bd_dom_sf"/>
</dbReference>
<dbReference type="PANTHER" id="PTHR14239">
    <property type="entry name" value="DUDULIN-RELATED"/>
    <property type="match status" value="1"/>
</dbReference>
<accession>A0ABY6CBQ7</accession>
<dbReference type="InterPro" id="IPR051267">
    <property type="entry name" value="STEAP_metalloreductase"/>
</dbReference>
<dbReference type="Gene3D" id="3.40.50.720">
    <property type="entry name" value="NAD(P)-binding Rossmann-like Domain"/>
    <property type="match status" value="1"/>
</dbReference>
<feature type="domain" description="Pyrroline-5-carboxylate reductase catalytic N-terminal" evidence="2">
    <location>
        <begin position="2"/>
        <end position="91"/>
    </location>
</feature>
<dbReference type="Proteomes" id="UP001061862">
    <property type="component" value="Chromosome"/>
</dbReference>
<dbReference type="RefSeq" id="WP_262168089.1">
    <property type="nucleotide sequence ID" value="NZ_CP104965.1"/>
</dbReference>
<evidence type="ECO:0000313" key="4">
    <source>
        <dbReference type="Proteomes" id="UP001061862"/>
    </source>
</evidence>
<evidence type="ECO:0000313" key="3">
    <source>
        <dbReference type="EMBL" id="UXN69557.1"/>
    </source>
</evidence>